<dbReference type="PROSITE" id="PS50968">
    <property type="entry name" value="BIOTINYL_LIPOYL"/>
    <property type="match status" value="1"/>
</dbReference>
<evidence type="ECO:0000256" key="15">
    <source>
        <dbReference type="ARBA" id="ARBA00030325"/>
    </source>
</evidence>
<dbReference type="InterPro" id="IPR000089">
    <property type="entry name" value="Biotin_lipoyl"/>
</dbReference>
<feature type="region of interest" description="Disordered" evidence="21">
    <location>
        <begin position="311"/>
        <end position="388"/>
    </location>
</feature>
<evidence type="ECO:0000256" key="14">
    <source>
        <dbReference type="ARBA" id="ARBA00023315"/>
    </source>
</evidence>
<evidence type="ECO:0000256" key="7">
    <source>
        <dbReference type="ARBA" id="ARBA00020294"/>
    </source>
</evidence>
<evidence type="ECO:0000256" key="19">
    <source>
        <dbReference type="ARBA" id="ARBA00046765"/>
    </source>
</evidence>
<comment type="similarity">
    <text evidence="5">Belongs to the 2-oxoacid dehydrogenase family.</text>
</comment>
<feature type="region of interest" description="Disordered" evidence="21">
    <location>
        <begin position="1"/>
        <end position="97"/>
    </location>
</feature>
<dbReference type="FunFam" id="3.30.559.10:FF:000006">
    <property type="entry name" value="Dihydrolipoyllysine-residue succinyltransferase component of 2-oxoglutarate dehydrogenase complex, mitochondrial"/>
    <property type="match status" value="1"/>
</dbReference>
<keyword evidence="10" id="KW-0450">Lipoyl</keyword>
<dbReference type="UniPathway" id="UPA00868">
    <property type="reaction ID" value="UER00840"/>
</dbReference>
<evidence type="ECO:0000256" key="12">
    <source>
        <dbReference type="ARBA" id="ARBA00023128"/>
    </source>
</evidence>
<dbReference type="Gene3D" id="2.40.50.100">
    <property type="match status" value="1"/>
</dbReference>
<evidence type="ECO:0000256" key="17">
    <source>
        <dbReference type="ARBA" id="ARBA00032406"/>
    </source>
</evidence>
<dbReference type="GO" id="GO:0120551">
    <property type="term" value="P:2-oxoglutarate decarboxylation to succinyl-CoA"/>
    <property type="evidence" value="ECO:0007669"/>
    <property type="project" value="Ensembl"/>
</dbReference>
<dbReference type="Proteomes" id="UP000002254">
    <property type="component" value="Chromosome 8"/>
</dbReference>
<evidence type="ECO:0000256" key="18">
    <source>
        <dbReference type="ARBA" id="ARBA00046046"/>
    </source>
</evidence>
<evidence type="ECO:0000256" key="10">
    <source>
        <dbReference type="ARBA" id="ARBA00022823"/>
    </source>
</evidence>
<dbReference type="AlphaFoldDB" id="A0A8C0P1C2"/>
<dbReference type="SUPFAM" id="SSF52777">
    <property type="entry name" value="CoA-dependent acyltransferases"/>
    <property type="match status" value="1"/>
</dbReference>
<evidence type="ECO:0000256" key="8">
    <source>
        <dbReference type="ARBA" id="ARBA00022532"/>
    </source>
</evidence>
<dbReference type="UniPathway" id="UPA00223"/>
<accession>A0A8C0P1C2</accession>
<keyword evidence="12" id="KW-0496">Mitochondrion</keyword>
<dbReference type="NCBIfam" id="TIGR01347">
    <property type="entry name" value="sucB"/>
    <property type="match status" value="1"/>
</dbReference>
<evidence type="ECO:0000256" key="16">
    <source>
        <dbReference type="ARBA" id="ARBA00031331"/>
    </source>
</evidence>
<comment type="subunit">
    <text evidence="19">The 2-oxoglutarate dehydrogenase complex is composed of OGDH (2-oxoglutarate dehydrogenase; E1), DLST (dihydrolipoamide succinyltransferase; E2), DLD (dihydrolipoamide dehydrogenase; E3) and the assembly factor KGD4. It contains multiple copies of the three enzymatic components (E1, E2 and E3). In the nucleus, the 2-oxoglutarate dehydrogenase complex associates with KAT2A. Interacts with ABHD11; this interaction maintains the functional lipoylation of the 2-oxoglutarate dehydrogenase complex.</text>
</comment>
<dbReference type="InterPro" id="IPR011053">
    <property type="entry name" value="Single_hybrid_motif"/>
</dbReference>
<evidence type="ECO:0000313" key="24">
    <source>
        <dbReference type="Ensembl" id="ENSCAFP00030028285.1"/>
    </source>
</evidence>
<dbReference type="FunFam" id="2.40.50.100:FF:000033">
    <property type="entry name" value="Dihydrolipoyllysine-residue succinyltransferase component of 2-oxoglutarate dehydrogenase complex, mitochondrial"/>
    <property type="match status" value="1"/>
</dbReference>
<keyword evidence="8" id="KW-0816">Tricarboxylic acid cycle</keyword>
<keyword evidence="14" id="KW-0012">Acyltransferase</keyword>
<evidence type="ECO:0000256" key="3">
    <source>
        <dbReference type="ARBA" id="ARBA00004305"/>
    </source>
</evidence>
<dbReference type="GO" id="GO:0005654">
    <property type="term" value="C:nucleoplasm"/>
    <property type="evidence" value="ECO:0007669"/>
    <property type="project" value="Ensembl"/>
</dbReference>
<dbReference type="GO" id="GO:0005829">
    <property type="term" value="C:cytosol"/>
    <property type="evidence" value="ECO:0007669"/>
    <property type="project" value="Ensembl"/>
</dbReference>
<dbReference type="InterPro" id="IPR050537">
    <property type="entry name" value="2-oxoacid_dehydrogenase"/>
</dbReference>
<dbReference type="CDD" id="cd06849">
    <property type="entry name" value="lipoyl_domain"/>
    <property type="match status" value="1"/>
</dbReference>
<evidence type="ECO:0000313" key="23">
    <source>
        <dbReference type="Ensembl" id="ENSCAFP00000032131.3"/>
    </source>
</evidence>
<evidence type="ECO:0000256" key="2">
    <source>
        <dbReference type="ARBA" id="ARBA00004123"/>
    </source>
</evidence>
<evidence type="ECO:0000256" key="9">
    <source>
        <dbReference type="ARBA" id="ARBA00022679"/>
    </source>
</evidence>
<dbReference type="GO" id="GO:0005759">
    <property type="term" value="C:mitochondrial matrix"/>
    <property type="evidence" value="ECO:0007669"/>
    <property type="project" value="UniProtKB-SubCell"/>
</dbReference>
<comment type="subcellular location">
    <subcellularLocation>
        <location evidence="3">Mitochondrion matrix</location>
    </subcellularLocation>
    <subcellularLocation>
        <location evidence="2">Nucleus</location>
    </subcellularLocation>
</comment>
<dbReference type="PANTHER" id="PTHR43416">
    <property type="entry name" value="DIHYDROLIPOYLLYSINE-RESIDUE SUCCINYLTRANSFERASE COMPONENT OF 2-OXOGLUTARATE DEHYDROGENASE COMPLEX, MITOCHONDRIAL-RELATED"/>
    <property type="match status" value="1"/>
</dbReference>
<comment type="catalytic activity">
    <reaction evidence="20">
        <text>N(6)-[(R)-dihydrolipoyl]-L-lysyl-[protein] + succinyl-CoA = N(6)-[(R)-S(8)-succinyldihydrolipoyl]-L-lysyl-[protein] + CoA</text>
        <dbReference type="Rhea" id="RHEA:15213"/>
        <dbReference type="Rhea" id="RHEA-COMP:10475"/>
        <dbReference type="Rhea" id="RHEA-COMP:20092"/>
        <dbReference type="ChEBI" id="CHEBI:57287"/>
        <dbReference type="ChEBI" id="CHEBI:57292"/>
        <dbReference type="ChEBI" id="CHEBI:83100"/>
        <dbReference type="ChEBI" id="CHEBI:83120"/>
        <dbReference type="EC" id="2.3.1.61"/>
    </reaction>
    <physiologicalReaction direction="right-to-left" evidence="20">
        <dbReference type="Rhea" id="RHEA:15215"/>
    </physiologicalReaction>
</comment>
<feature type="compositionally biased region" description="Pro residues" evidence="21">
    <location>
        <begin position="334"/>
        <end position="353"/>
    </location>
</feature>
<reference evidence="24" key="3">
    <citation type="submission" date="2025-05" db="UniProtKB">
        <authorList>
            <consortium name="Ensembl"/>
        </authorList>
    </citation>
    <scope>IDENTIFICATION</scope>
</reference>
<evidence type="ECO:0000256" key="13">
    <source>
        <dbReference type="ARBA" id="ARBA00023242"/>
    </source>
</evidence>
<gene>
    <name evidence="23" type="primary">DLST</name>
</gene>
<evidence type="ECO:0000256" key="4">
    <source>
        <dbReference type="ARBA" id="ARBA00005145"/>
    </source>
</evidence>
<dbReference type="Ensembl" id="ENSCAFT00000036723.4">
    <property type="protein sequence ID" value="ENSCAFP00000032131.3"/>
    <property type="gene ID" value="ENSCAFG00000016989.5"/>
</dbReference>
<dbReference type="Ensembl" id="ENSCAFT00030032428.1">
    <property type="protein sequence ID" value="ENSCAFP00030028285.1"/>
    <property type="gene ID" value="ENSCAFG00030017606.1"/>
</dbReference>
<evidence type="ECO:0000256" key="5">
    <source>
        <dbReference type="ARBA" id="ARBA00007317"/>
    </source>
</evidence>
<evidence type="ECO:0000256" key="21">
    <source>
        <dbReference type="SAM" id="MobiDB-lite"/>
    </source>
</evidence>
<evidence type="ECO:0000313" key="25">
    <source>
        <dbReference type="Proteomes" id="UP000002254"/>
    </source>
</evidence>
<name>A0A8C0P1C2_CANLF</name>
<comment type="pathway">
    <text evidence="4">Amino-acid degradation; L-lysine degradation via saccharopine pathway; glutaryl-CoA from L-lysine: step 6/6.</text>
</comment>
<dbReference type="PANTHER" id="PTHR43416:SF5">
    <property type="entry name" value="DIHYDROLIPOYLLYSINE-RESIDUE SUCCINYLTRANSFERASE COMPONENT OF 2-OXOGLUTARATE DEHYDROGENASE COMPLEX, MITOCHONDRIAL"/>
    <property type="match status" value="1"/>
</dbReference>
<comment type="function">
    <text evidence="18">Dihydrolipoamide succinyltransferase (E2) component of the 2-oxoglutarate dehydrogenase complex. The 2-oxoglutarate dehydrogenase complex catalyzes the overall conversion of 2-oxoglutarate to succinyl-CoA and CO(2). The 2-oxoglutarate dehydrogenase complex is mainly active in the mitochondrion. A fraction of the 2-oxoglutarate dehydrogenase complex also localizes in the nucleus and is required for lysine succinylation of histones: associates with KAT2A on chromatin and provides succinyl-CoA to histone succinyltransferase KAT2A.</text>
</comment>
<evidence type="ECO:0000256" key="1">
    <source>
        <dbReference type="ARBA" id="ARBA00001938"/>
    </source>
</evidence>
<dbReference type="SUPFAM" id="SSF51230">
    <property type="entry name" value="Single hybrid motif"/>
    <property type="match status" value="1"/>
</dbReference>
<dbReference type="InterPro" id="IPR003016">
    <property type="entry name" value="2-oxoA_DH_lipoyl-BS"/>
</dbReference>
<reference evidence="24" key="2">
    <citation type="submission" date="2019-03" db="EMBL/GenBank/DDBJ databases">
        <authorList>
            <person name="Warren W.C."/>
            <person name="Johnson G.S."/>
        </authorList>
    </citation>
    <scope>NUCLEOTIDE SEQUENCE [LARGE SCALE GENOMIC DNA]</scope>
    <source>
        <strain evidence="24">Basenji</strain>
    </source>
</reference>
<dbReference type="Gene3D" id="3.30.559.10">
    <property type="entry name" value="Chloramphenicol acetyltransferase-like domain"/>
    <property type="match status" value="1"/>
</dbReference>
<keyword evidence="13" id="KW-0539">Nucleus</keyword>
<comment type="cofactor">
    <cofactor evidence="1">
        <name>(R)-lipoate</name>
        <dbReference type="ChEBI" id="CHEBI:83088"/>
    </cofactor>
</comment>
<dbReference type="EC" id="2.3.1.61" evidence="6"/>
<dbReference type="Pfam" id="PF00198">
    <property type="entry name" value="2-oxoacid_dh"/>
    <property type="match status" value="1"/>
</dbReference>
<evidence type="ECO:0000259" key="22">
    <source>
        <dbReference type="PROSITE" id="PS50968"/>
    </source>
</evidence>
<dbReference type="PROSITE" id="PS00189">
    <property type="entry name" value="LIPOYL"/>
    <property type="match status" value="1"/>
</dbReference>
<dbReference type="GO" id="GO:0004149">
    <property type="term" value="F:dihydrolipoyllysine-residue succinyltransferase activity"/>
    <property type="evidence" value="ECO:0007669"/>
    <property type="project" value="UniProtKB-EC"/>
</dbReference>
<keyword evidence="9" id="KW-0808">Transferase</keyword>
<feature type="compositionally biased region" description="Low complexity" evidence="21">
    <location>
        <begin position="311"/>
        <end position="333"/>
    </location>
</feature>
<evidence type="ECO:0000313" key="26">
    <source>
        <dbReference type="Proteomes" id="UP000694429"/>
    </source>
</evidence>
<dbReference type="Pfam" id="PF00364">
    <property type="entry name" value="Biotin_lipoyl"/>
    <property type="match status" value="1"/>
</dbReference>
<reference evidence="23 25" key="1">
    <citation type="journal article" date="2005" name="Nature">
        <title>Genome sequence, comparative analysis and haplotype structure of the domestic dog.</title>
        <authorList>
            <consortium name="Broad Sequencing Platform"/>
            <person name="Lindblad-Toh K."/>
            <person name="Wade C.M."/>
            <person name="Mikkelsen T.S."/>
            <person name="Karlsson E.K."/>
            <person name="Jaffe D.B."/>
            <person name="Kamal M."/>
            <person name="Clamp M."/>
            <person name="Chang J.L."/>
            <person name="Kulbokas E.J. III"/>
            <person name="Zody M.C."/>
            <person name="Mauceli E."/>
            <person name="Xie X."/>
            <person name="Breen M."/>
            <person name="Wayne R.K."/>
            <person name="Ostrander E.A."/>
            <person name="Ponting C.P."/>
            <person name="Galibert F."/>
            <person name="Smith D.R."/>
            <person name="DeJong P.J."/>
            <person name="Kirkness E."/>
            <person name="Alvarez P."/>
            <person name="Biagi T."/>
            <person name="Brockman W."/>
            <person name="Butler J."/>
            <person name="Chin C.W."/>
            <person name="Cook A."/>
            <person name="Cuff J."/>
            <person name="Daly M.J."/>
            <person name="DeCaprio D."/>
            <person name="Gnerre S."/>
            <person name="Grabherr M."/>
            <person name="Kellis M."/>
            <person name="Kleber M."/>
            <person name="Bardeleben C."/>
            <person name="Goodstadt L."/>
            <person name="Heger A."/>
            <person name="Hitte C."/>
            <person name="Kim L."/>
            <person name="Koepfli K.P."/>
            <person name="Parker H.G."/>
            <person name="Pollinger J.P."/>
            <person name="Searle S.M."/>
            <person name="Sutter N.B."/>
            <person name="Thomas R."/>
            <person name="Webber C."/>
            <person name="Baldwin J."/>
            <person name="Abebe A."/>
            <person name="Abouelleil A."/>
            <person name="Aftuck L."/>
            <person name="Ait-Zahra M."/>
            <person name="Aldredge T."/>
            <person name="Allen N."/>
            <person name="An P."/>
            <person name="Anderson S."/>
            <person name="Antoine C."/>
            <person name="Arachchi H."/>
            <person name="Aslam A."/>
            <person name="Ayotte L."/>
            <person name="Bachantsang P."/>
            <person name="Barry A."/>
            <person name="Bayul T."/>
            <person name="Benamara M."/>
            <person name="Berlin A."/>
            <person name="Bessette D."/>
            <person name="Blitshteyn B."/>
            <person name="Bloom T."/>
            <person name="Blye J."/>
            <person name="Boguslavskiy L."/>
            <person name="Bonnet C."/>
            <person name="Boukhgalter B."/>
            <person name="Brown A."/>
            <person name="Cahill P."/>
            <person name="Calixte N."/>
            <person name="Camarata J."/>
            <person name="Cheshatsang Y."/>
            <person name="Chu J."/>
            <person name="Citroen M."/>
            <person name="Collymore A."/>
            <person name="Cooke P."/>
            <person name="Dawoe T."/>
            <person name="Daza R."/>
            <person name="Decktor K."/>
            <person name="DeGray S."/>
            <person name="Dhargay N."/>
            <person name="Dooley K."/>
            <person name="Dooley K."/>
            <person name="Dorje P."/>
            <person name="Dorjee K."/>
            <person name="Dorris L."/>
            <person name="Duffey N."/>
            <person name="Dupes A."/>
            <person name="Egbiremolen O."/>
            <person name="Elong R."/>
            <person name="Falk J."/>
            <person name="Farina A."/>
            <person name="Faro S."/>
            <person name="Ferguson D."/>
            <person name="Ferreira P."/>
            <person name="Fisher S."/>
            <person name="FitzGerald M."/>
            <person name="Foley K."/>
            <person name="Foley C."/>
            <person name="Franke A."/>
            <person name="Friedrich D."/>
            <person name="Gage D."/>
            <person name="Garber M."/>
            <person name="Gearin G."/>
            <person name="Giannoukos G."/>
            <person name="Goode T."/>
            <person name="Goyette A."/>
            <person name="Graham J."/>
            <person name="Grandbois E."/>
            <person name="Gyaltsen K."/>
            <person name="Hafez N."/>
            <person name="Hagopian D."/>
            <person name="Hagos B."/>
            <person name="Hall J."/>
            <person name="Healy C."/>
            <person name="Hegarty R."/>
            <person name="Honan T."/>
            <person name="Horn A."/>
            <person name="Houde N."/>
            <person name="Hughes L."/>
            <person name="Hunnicutt L."/>
            <person name="Husby M."/>
            <person name="Jester B."/>
            <person name="Jones C."/>
            <person name="Kamat A."/>
            <person name="Kanga B."/>
            <person name="Kells C."/>
            <person name="Khazanovich D."/>
            <person name="Kieu A.C."/>
            <person name="Kisner P."/>
            <person name="Kumar M."/>
            <person name="Lance K."/>
            <person name="Landers T."/>
            <person name="Lara M."/>
            <person name="Lee W."/>
            <person name="Leger J.P."/>
            <person name="Lennon N."/>
            <person name="Leuper L."/>
            <person name="LeVine S."/>
            <person name="Liu J."/>
            <person name="Liu X."/>
            <person name="Lokyitsang Y."/>
            <person name="Lokyitsang T."/>
            <person name="Lui A."/>
            <person name="Macdonald J."/>
            <person name="Major J."/>
            <person name="Marabella R."/>
            <person name="Maru K."/>
            <person name="Matthews C."/>
            <person name="McDonough S."/>
            <person name="Mehta T."/>
            <person name="Meldrim J."/>
            <person name="Melnikov A."/>
            <person name="Meneus L."/>
            <person name="Mihalev A."/>
            <person name="Mihova T."/>
            <person name="Miller K."/>
            <person name="Mittelman R."/>
            <person name="Mlenga V."/>
            <person name="Mulrain L."/>
            <person name="Munson G."/>
            <person name="Navidi A."/>
            <person name="Naylor J."/>
            <person name="Nguyen T."/>
            <person name="Nguyen N."/>
            <person name="Nguyen C."/>
            <person name="Nguyen T."/>
            <person name="Nicol R."/>
            <person name="Norbu N."/>
            <person name="Norbu C."/>
            <person name="Novod N."/>
            <person name="Nyima T."/>
            <person name="Olandt P."/>
            <person name="O'Neill B."/>
            <person name="O'Neill K."/>
            <person name="Osman S."/>
            <person name="Oyono L."/>
            <person name="Patti C."/>
            <person name="Perrin D."/>
            <person name="Phunkhang P."/>
            <person name="Pierre F."/>
            <person name="Priest M."/>
            <person name="Rachupka A."/>
            <person name="Raghuraman S."/>
            <person name="Rameau R."/>
            <person name="Ray V."/>
            <person name="Raymond C."/>
            <person name="Rege F."/>
            <person name="Rise C."/>
            <person name="Rogers J."/>
            <person name="Rogov P."/>
            <person name="Sahalie J."/>
            <person name="Settipalli S."/>
            <person name="Sharpe T."/>
            <person name="Shea T."/>
            <person name="Sheehan M."/>
            <person name="Sherpa N."/>
            <person name="Shi J."/>
            <person name="Shih D."/>
            <person name="Sloan J."/>
            <person name="Smith C."/>
            <person name="Sparrow T."/>
            <person name="Stalker J."/>
            <person name="Stange-Thomann N."/>
            <person name="Stavropoulos S."/>
            <person name="Stone C."/>
            <person name="Stone S."/>
            <person name="Sykes S."/>
            <person name="Tchuinga P."/>
            <person name="Tenzing P."/>
            <person name="Tesfaye S."/>
            <person name="Thoulutsang D."/>
            <person name="Thoulutsang Y."/>
            <person name="Topham K."/>
            <person name="Topping I."/>
            <person name="Tsamla T."/>
            <person name="Vassiliev H."/>
            <person name="Venkataraman V."/>
            <person name="Vo A."/>
            <person name="Wangchuk T."/>
            <person name="Wangdi T."/>
            <person name="Weiand M."/>
            <person name="Wilkinson J."/>
            <person name="Wilson A."/>
            <person name="Yadav S."/>
            <person name="Yang S."/>
            <person name="Yang X."/>
            <person name="Young G."/>
            <person name="Yu Q."/>
            <person name="Zainoun J."/>
            <person name="Zembek L."/>
            <person name="Zimmer A."/>
            <person name="Lander E.S."/>
        </authorList>
    </citation>
    <scope>NUCLEOTIDE SEQUENCE [LARGE SCALE GENOMIC DNA]</scope>
    <source>
        <strain evidence="23">Boxer</strain>
    </source>
</reference>
<dbReference type="OrthoDB" id="5391403at2759"/>
<dbReference type="GO" id="GO:0160167">
    <property type="term" value="C:oxoadipate dehydrogenase complex"/>
    <property type="evidence" value="ECO:0007669"/>
    <property type="project" value="Ensembl"/>
</dbReference>
<evidence type="ECO:0000256" key="11">
    <source>
        <dbReference type="ARBA" id="ARBA00022946"/>
    </source>
</evidence>
<protein>
    <recommendedName>
        <fullName evidence="7">Dihydrolipoyllysine-residue succinyltransferase component of 2-oxoglutarate dehydrogenase complex, mitochondrial</fullName>
        <ecNumber evidence="6">2.3.1.61</ecNumber>
    </recommendedName>
    <alternativeName>
        <fullName evidence="17">2-oxoglutarate dehydrogenase complex component E2</fullName>
    </alternativeName>
    <alternativeName>
        <fullName evidence="15">Dihydrolipoamide succinyltransferase component of 2-oxoglutarate dehydrogenase complex</fullName>
    </alternativeName>
    <alternativeName>
        <fullName evidence="16">E2K</fullName>
    </alternativeName>
</protein>
<dbReference type="InterPro" id="IPR023213">
    <property type="entry name" value="CAT-like_dom_sf"/>
</dbReference>
<organism evidence="24 26">
    <name type="scientific">Canis lupus familiaris</name>
    <name type="common">Dog</name>
    <name type="synonym">Canis familiaris</name>
    <dbReference type="NCBI Taxonomy" id="9615"/>
    <lineage>
        <taxon>Eukaryota</taxon>
        <taxon>Metazoa</taxon>
        <taxon>Chordata</taxon>
        <taxon>Craniata</taxon>
        <taxon>Vertebrata</taxon>
        <taxon>Euteleostomi</taxon>
        <taxon>Mammalia</taxon>
        <taxon>Eutheria</taxon>
        <taxon>Laurasiatheria</taxon>
        <taxon>Carnivora</taxon>
        <taxon>Caniformia</taxon>
        <taxon>Canidae</taxon>
        <taxon>Canis</taxon>
    </lineage>
</organism>
<dbReference type="Proteomes" id="UP000694429">
    <property type="component" value="Chromosome 8"/>
</dbReference>
<evidence type="ECO:0000256" key="6">
    <source>
        <dbReference type="ARBA" id="ARBA00012945"/>
    </source>
</evidence>
<dbReference type="GO" id="GO:0033512">
    <property type="term" value="P:L-lysine catabolic process to acetyl-CoA via saccharopine"/>
    <property type="evidence" value="ECO:0007669"/>
    <property type="project" value="UniProtKB-UniPathway"/>
</dbReference>
<sequence length="615" mass="65335">MSLAQGHPSTRSGRRVWQGPGFKTPARFPRFSGHAEVERRGVPGSSERLAPSSEPTPRRGPGGRPGLRGVAGTPGRSGPGRQAAQRTPRARRGAGLPAVDPRAEAGAAWCCPSAPPRPPASGSLRTPLPARRVPRPAPLPVAAGPYIRCPPALGSAAAAAMLSRTRCVSRAFSRSLSAFQKGNCPLGRRSLPGVSLCQGPGYPDSRKIVINNSSVFSVRFFRTTAVCKDDVITVKTPAFAESVTEGDVRWEKAVGDTVAEDEVVCEIETDKTSVQVPSPANGVIEALLVPDGGKVEGGTPLFTLRKTGAAPAKAKPAEAPAAAVPKAEPATSAVPPPPAASIPTQMPPMPSPSQPLTSKPVSAVKPAAAPPVAEPGAGKGLRSEHREKMNRMRQRIAQRLKEAQNTCAMLTTFNEIDMSNIQEMRARHKDAFLKKHNLKLGFMSAFVKASAFALQEQPVVNAVIDDATKEVVYRDYIDISVAVATPRGLVVPVIRNVEAMNYADIERTISELGEKARKNELAIEDMDGGTFTISNGGVFGSLFGTPIINPPQSAILGMHGIFDRPVAVGGKVEVRPMMYVALTYDHRLIDGREAVTFLRKIKAAVEDPRVLLLDI</sequence>
<dbReference type="InterPro" id="IPR001078">
    <property type="entry name" value="2-oxoacid_DH_actylTfrase"/>
</dbReference>
<dbReference type="InterPro" id="IPR006255">
    <property type="entry name" value="SucB"/>
</dbReference>
<proteinExistence type="inferred from homology"/>
<evidence type="ECO:0000256" key="20">
    <source>
        <dbReference type="ARBA" id="ARBA00050254"/>
    </source>
</evidence>
<dbReference type="GO" id="GO:0045252">
    <property type="term" value="C:oxoglutarate dehydrogenase complex"/>
    <property type="evidence" value="ECO:0007669"/>
    <property type="project" value="Ensembl"/>
</dbReference>
<feature type="domain" description="Lipoyl-binding" evidence="22">
    <location>
        <begin position="231"/>
        <end position="305"/>
    </location>
</feature>
<keyword evidence="11" id="KW-0809">Transit peptide</keyword>